<comment type="caution">
    <text evidence="2">The sequence shown here is derived from an EMBL/GenBank/DDBJ whole genome shotgun (WGS) entry which is preliminary data.</text>
</comment>
<dbReference type="InterPro" id="IPR043502">
    <property type="entry name" value="DNA/RNA_pol_sf"/>
</dbReference>
<keyword evidence="3" id="KW-1185">Reference proteome</keyword>
<keyword evidence="2" id="KW-0808">Transferase</keyword>
<gene>
    <name evidence="2" type="ORF">RM541_15020</name>
</gene>
<sequence length="604" mass="72209">MITDRFHQLRREELAQIFTKNYISSIWRKVVRDQLRKTDILDIYDYYDFNYNIDSRAQLLRTDILNGMYSSSKPLIYRIEKKFGICRHLIIPQPIDALVLQIITEWISKEVLSNQPSKNSFYSRDRHNLKKPYQLKEDKDDYGFDWKKNWKKMQKKIYSFNEEKELIIVTDLSNYYDSIYIPELRKIITGYIDKKESLLDILFGILERNSWLPDYLPYTGRGLPTSNLEAVRLLAHSFLFEFDSILMKKTNNNFIRWMDDVTIGVDTREEAVNTLSSASDVLKSRGLALNLKKTNIYNSKEAEFHFLIEENRFLDSFENRQELGSGSELSRRFRKHLKNNASAKYFEKVTKRYITAFGKLNSKRILKDVPKLYNETPGIRPNLLYYLSMLGYSKRTSRVVLEIFDELKLHDDISLFSICHLITDWNIPLNEDGDEFIKNAIAKIKYFSKSRKQIFDFYCLLWVKTKYDHPVELFNFIEEYKNIWKTHPFSRRQVTSIMARLFMFKEDKVQKFLESQISTAEQQVVSIANTLIEFKNSTEIERKVSMYLFPKNKYKIYPLNKFLVLCSFLNSSVYQNDDNIKEKIRHHIDDPYYKKWIELQYNIK</sequence>
<dbReference type="GO" id="GO:0003964">
    <property type="term" value="F:RNA-directed DNA polymerase activity"/>
    <property type="evidence" value="ECO:0007669"/>
    <property type="project" value="UniProtKB-KW"/>
</dbReference>
<accession>A0ABU3DVC8</accession>
<name>A0ABU3DVC8_9FLAO</name>
<protein>
    <submittedName>
        <fullName evidence="2">RNA-directed DNA polymerase</fullName>
    </submittedName>
</protein>
<dbReference type="RefSeq" id="WP_311500953.1">
    <property type="nucleotide sequence ID" value="NZ_JAVRHN010000013.1"/>
</dbReference>
<evidence type="ECO:0000313" key="2">
    <source>
        <dbReference type="EMBL" id="MDT0687679.1"/>
    </source>
</evidence>
<dbReference type="Pfam" id="PF00078">
    <property type="entry name" value="RVT_1"/>
    <property type="match status" value="1"/>
</dbReference>
<dbReference type="PROSITE" id="PS50878">
    <property type="entry name" value="RT_POL"/>
    <property type="match status" value="1"/>
</dbReference>
<keyword evidence="2" id="KW-0695">RNA-directed DNA polymerase</keyword>
<reference evidence="2 3" key="1">
    <citation type="submission" date="2023-09" db="EMBL/GenBank/DDBJ databases">
        <authorList>
            <person name="Rey-Velasco X."/>
        </authorList>
    </citation>
    <scope>NUCLEOTIDE SEQUENCE [LARGE SCALE GENOMIC DNA]</scope>
    <source>
        <strain evidence="2 3">F225</strain>
    </source>
</reference>
<evidence type="ECO:0000259" key="1">
    <source>
        <dbReference type="PROSITE" id="PS50878"/>
    </source>
</evidence>
<feature type="domain" description="Reverse transcriptase" evidence="1">
    <location>
        <begin position="1"/>
        <end position="308"/>
    </location>
</feature>
<evidence type="ECO:0000313" key="3">
    <source>
        <dbReference type="Proteomes" id="UP001253848"/>
    </source>
</evidence>
<proteinExistence type="predicted"/>
<dbReference type="EMBL" id="JAVRHN010000013">
    <property type="protein sequence ID" value="MDT0687679.1"/>
    <property type="molecule type" value="Genomic_DNA"/>
</dbReference>
<organism evidence="2 3">
    <name type="scientific">Autumnicola psychrophila</name>
    <dbReference type="NCBI Taxonomy" id="3075592"/>
    <lineage>
        <taxon>Bacteria</taxon>
        <taxon>Pseudomonadati</taxon>
        <taxon>Bacteroidota</taxon>
        <taxon>Flavobacteriia</taxon>
        <taxon>Flavobacteriales</taxon>
        <taxon>Flavobacteriaceae</taxon>
        <taxon>Autumnicola</taxon>
    </lineage>
</organism>
<dbReference type="Proteomes" id="UP001253848">
    <property type="component" value="Unassembled WGS sequence"/>
</dbReference>
<dbReference type="InterPro" id="IPR000477">
    <property type="entry name" value="RT_dom"/>
</dbReference>
<dbReference type="CDD" id="cd01646">
    <property type="entry name" value="RT_Bac_retron_I"/>
    <property type="match status" value="1"/>
</dbReference>
<keyword evidence="2" id="KW-0548">Nucleotidyltransferase</keyword>
<dbReference type="SUPFAM" id="SSF56672">
    <property type="entry name" value="DNA/RNA polymerases"/>
    <property type="match status" value="1"/>
</dbReference>